<gene>
    <name evidence="2" type="ORF">E6K80_00175</name>
</gene>
<dbReference type="InterPro" id="IPR003018">
    <property type="entry name" value="GAF"/>
</dbReference>
<feature type="domain" description="GAF" evidence="1">
    <location>
        <begin position="20"/>
        <end position="125"/>
    </location>
</feature>
<sequence length="126" mass="13113">MTTLYEVGKEISANLELGPRLALICEKAAQTTGAKGAIMFLRREGESEFVAAASHNLEGTSTEEPARFVAGESDLGLCAHEQRPVRRSTGAGELEVPGLPGGVSTLLAVPLVAEGRVLGVLAVVDK</sequence>
<accession>A0A538UC25</accession>
<dbReference type="AlphaFoldDB" id="A0A538UC25"/>
<evidence type="ECO:0000259" key="1">
    <source>
        <dbReference type="Pfam" id="PF01590"/>
    </source>
</evidence>
<dbReference type="EMBL" id="VBPA01000006">
    <property type="protein sequence ID" value="TMQ73400.1"/>
    <property type="molecule type" value="Genomic_DNA"/>
</dbReference>
<name>A0A538UC25_UNCEI</name>
<dbReference type="Proteomes" id="UP000319836">
    <property type="component" value="Unassembled WGS sequence"/>
</dbReference>
<comment type="caution">
    <text evidence="2">The sequence shown here is derived from an EMBL/GenBank/DDBJ whole genome shotgun (WGS) entry which is preliminary data.</text>
</comment>
<dbReference type="Gene3D" id="3.30.450.40">
    <property type="match status" value="1"/>
</dbReference>
<dbReference type="Pfam" id="PF01590">
    <property type="entry name" value="GAF"/>
    <property type="match status" value="1"/>
</dbReference>
<organism evidence="2 3">
    <name type="scientific">Eiseniibacteriota bacterium</name>
    <dbReference type="NCBI Taxonomy" id="2212470"/>
    <lineage>
        <taxon>Bacteria</taxon>
        <taxon>Candidatus Eiseniibacteriota</taxon>
    </lineage>
</organism>
<evidence type="ECO:0000313" key="2">
    <source>
        <dbReference type="EMBL" id="TMQ73400.1"/>
    </source>
</evidence>
<reference evidence="2 3" key="1">
    <citation type="journal article" date="2019" name="Nat. Microbiol.">
        <title>Mediterranean grassland soil C-N compound turnover is dependent on rainfall and depth, and is mediated by genomically divergent microorganisms.</title>
        <authorList>
            <person name="Diamond S."/>
            <person name="Andeer P.F."/>
            <person name="Li Z."/>
            <person name="Crits-Christoph A."/>
            <person name="Burstein D."/>
            <person name="Anantharaman K."/>
            <person name="Lane K.R."/>
            <person name="Thomas B.C."/>
            <person name="Pan C."/>
            <person name="Northen T.R."/>
            <person name="Banfield J.F."/>
        </authorList>
    </citation>
    <scope>NUCLEOTIDE SEQUENCE [LARGE SCALE GENOMIC DNA]</scope>
    <source>
        <strain evidence="2">WS_10</strain>
    </source>
</reference>
<protein>
    <submittedName>
        <fullName evidence="2">GAF domain-containing protein</fullName>
    </submittedName>
</protein>
<feature type="non-terminal residue" evidence="2">
    <location>
        <position position="126"/>
    </location>
</feature>
<dbReference type="InterPro" id="IPR029016">
    <property type="entry name" value="GAF-like_dom_sf"/>
</dbReference>
<proteinExistence type="predicted"/>
<evidence type="ECO:0000313" key="3">
    <source>
        <dbReference type="Proteomes" id="UP000319836"/>
    </source>
</evidence>
<dbReference type="SUPFAM" id="SSF55781">
    <property type="entry name" value="GAF domain-like"/>
    <property type="match status" value="1"/>
</dbReference>